<evidence type="ECO:0000256" key="2">
    <source>
        <dbReference type="ARBA" id="ARBA00022741"/>
    </source>
</evidence>
<evidence type="ECO:0000256" key="3">
    <source>
        <dbReference type="ARBA" id="ARBA00022840"/>
    </source>
</evidence>
<dbReference type="Gene3D" id="3.30.420.40">
    <property type="match status" value="1"/>
</dbReference>
<reference evidence="5" key="1">
    <citation type="submission" date="2025-08" db="UniProtKB">
        <authorList>
            <consortium name="RefSeq"/>
        </authorList>
    </citation>
    <scope>IDENTIFICATION</scope>
    <source>
        <tissue evidence="5">Whole sample</tissue>
    </source>
</reference>
<dbReference type="AlphaFoldDB" id="A0A8B8B864"/>
<dbReference type="GO" id="GO:0005524">
    <property type="term" value="F:ATP binding"/>
    <property type="evidence" value="ECO:0007669"/>
    <property type="project" value="UniProtKB-KW"/>
</dbReference>
<evidence type="ECO:0000313" key="5">
    <source>
        <dbReference type="RefSeq" id="XP_022299261.1"/>
    </source>
</evidence>
<dbReference type="SUPFAM" id="SSF53067">
    <property type="entry name" value="Actin-like ATPase domain"/>
    <property type="match status" value="2"/>
</dbReference>
<name>A0A8B8B864_CRAVI</name>
<keyword evidence="4" id="KW-1185">Reference proteome</keyword>
<sequence>MWVSVFRLKLKVALNTKQRNNETLSELNRCALKQIRYTEGAIRNLPKRFETMSLNPPDCKDIRVVAALDIGTTHSGIAWSSSSEFEKNPLRITSLQWPTSGGSSQTANKTPSVLLLKSNGEFLAFGYDADEKYSELANDNAQYGYYFFKHFKMLLYESTELQSDMILCDIEGRTLKASDVFVHIIKYMKDLLLRDFKDRGNAQQEENIKWIITVPAIWEDAAKQFMRDAAIKAGISKQRLQLALESEAAAIYTKEVLLQRSISTKEDEEGHTIRCQEGTKFIVTDLGGGTIDTSLKEVCKSNQIRDFHQAVGGPSGGQTVNGEFMAFLEALLGKEVLDELKTNHKGSWLELEREIELKKKLAKGDRDGRILLHIPADLVDIFESKNRKKLTNAAVFETQYAGKVDVKGKKLRVDKGVVDSFFRKCLENTIKHIESILEKPAATGSEYLILVGGLAESEFMKTEIQKKFEKLPMTVLVPDEPWLAVIRGAVMFGHKPSVVQSRIPQFTYGISVIRCFLEGDDPQHKIIENCVPFCKNVFETLAKVGQSYQVGETVTTEVYAHREGMSKMRIKLYKSPEEEPRYVTDENCTLIGQLVVNMPGYGTQRKVTVSL</sequence>
<keyword evidence="2" id="KW-0547">Nucleotide-binding</keyword>
<protein>
    <submittedName>
        <fullName evidence="5">Heat shock 70 kDa protein 12A-like</fullName>
    </submittedName>
</protein>
<comment type="similarity">
    <text evidence="1">Belongs to the heat shock protein 70 family.</text>
</comment>
<evidence type="ECO:0000313" key="4">
    <source>
        <dbReference type="Proteomes" id="UP000694844"/>
    </source>
</evidence>
<dbReference type="OrthoDB" id="2963168at2759"/>
<dbReference type="PANTHER" id="PTHR14187:SF5">
    <property type="entry name" value="HEAT SHOCK 70 KDA PROTEIN 12A"/>
    <property type="match status" value="1"/>
</dbReference>
<keyword evidence="3" id="KW-0067">ATP-binding</keyword>
<dbReference type="GeneID" id="111108053"/>
<dbReference type="Pfam" id="PF00012">
    <property type="entry name" value="HSP70"/>
    <property type="match status" value="1"/>
</dbReference>
<dbReference type="InterPro" id="IPR043129">
    <property type="entry name" value="ATPase_NBD"/>
</dbReference>
<proteinExistence type="inferred from homology"/>
<dbReference type="CDD" id="cd10229">
    <property type="entry name" value="ASKHA_NBD_HSP70_HSPA12"/>
    <property type="match status" value="1"/>
</dbReference>
<dbReference type="RefSeq" id="XP_022299261.1">
    <property type="nucleotide sequence ID" value="XM_022443553.1"/>
</dbReference>
<dbReference type="KEGG" id="cvn:111108053"/>
<dbReference type="PANTHER" id="PTHR14187">
    <property type="entry name" value="ALPHA KINASE/ELONGATION FACTOR 2 KINASE"/>
    <property type="match status" value="1"/>
</dbReference>
<dbReference type="Proteomes" id="UP000694844">
    <property type="component" value="Chromosome 8"/>
</dbReference>
<accession>A0A8B8B864</accession>
<organism evidence="4 5">
    <name type="scientific">Crassostrea virginica</name>
    <name type="common">Eastern oyster</name>
    <dbReference type="NCBI Taxonomy" id="6565"/>
    <lineage>
        <taxon>Eukaryota</taxon>
        <taxon>Metazoa</taxon>
        <taxon>Spiralia</taxon>
        <taxon>Lophotrochozoa</taxon>
        <taxon>Mollusca</taxon>
        <taxon>Bivalvia</taxon>
        <taxon>Autobranchia</taxon>
        <taxon>Pteriomorphia</taxon>
        <taxon>Ostreida</taxon>
        <taxon>Ostreoidea</taxon>
        <taxon>Ostreidae</taxon>
        <taxon>Crassostrea</taxon>
    </lineage>
</organism>
<dbReference type="GO" id="GO:0140662">
    <property type="term" value="F:ATP-dependent protein folding chaperone"/>
    <property type="evidence" value="ECO:0007669"/>
    <property type="project" value="InterPro"/>
</dbReference>
<gene>
    <name evidence="5" type="primary">LOC111108053</name>
</gene>
<evidence type="ECO:0000256" key="1">
    <source>
        <dbReference type="ARBA" id="ARBA00007381"/>
    </source>
</evidence>
<dbReference type="InterPro" id="IPR013126">
    <property type="entry name" value="Hsp_70_fam"/>
</dbReference>